<evidence type="ECO:0000313" key="1">
    <source>
        <dbReference type="EMBL" id="OOH97505.1"/>
    </source>
</evidence>
<dbReference type="RefSeq" id="WP_069213849.1">
    <property type="nucleotide sequence ID" value="NZ_CP016378.1"/>
</dbReference>
<accession>A0A1V3U5A6</accession>
<dbReference type="Proteomes" id="UP000188947">
    <property type="component" value="Unassembled WGS sequence"/>
</dbReference>
<proteinExistence type="predicted"/>
<name>A0A1V3U5A6_ELIME</name>
<protein>
    <submittedName>
        <fullName evidence="1">Uncharacterized protein</fullName>
    </submittedName>
</protein>
<reference evidence="1 2" key="1">
    <citation type="submission" date="2016-11" db="EMBL/GenBank/DDBJ databases">
        <title>Genome sequence and comparative genomic analysis of clinical strain Elizabethkingia meningoseptica 61421 PRCM.</title>
        <authorList>
            <person name="Wang M."/>
            <person name="Hu S."/>
            <person name="Cao L."/>
            <person name="Jiang T."/>
            <person name="Zhou Y."/>
            <person name="Ming D."/>
        </authorList>
    </citation>
    <scope>NUCLEOTIDE SEQUENCE [LARGE SCALE GENOMIC DNA]</scope>
    <source>
        <strain evidence="1 2">61421 PRCM</strain>
    </source>
</reference>
<comment type="caution">
    <text evidence="1">The sequence shown here is derived from an EMBL/GenBank/DDBJ whole genome shotgun (WGS) entry which is preliminary data.</text>
</comment>
<sequence>MRKQNKTQHVSLEAISNKKDYFPPTLDVKIVEMECGLAANSGPVSPLTVGGNAAEVQTDWNGNDDATITTPF</sequence>
<dbReference type="OrthoDB" id="1453648at2"/>
<keyword evidence="2" id="KW-1185">Reference proteome</keyword>
<evidence type="ECO:0000313" key="2">
    <source>
        <dbReference type="Proteomes" id="UP000188947"/>
    </source>
</evidence>
<organism evidence="1 2">
    <name type="scientific">Elizabethkingia meningoseptica</name>
    <name type="common">Chryseobacterium meningosepticum</name>
    <dbReference type="NCBI Taxonomy" id="238"/>
    <lineage>
        <taxon>Bacteria</taxon>
        <taxon>Pseudomonadati</taxon>
        <taxon>Bacteroidota</taxon>
        <taxon>Flavobacteriia</taxon>
        <taxon>Flavobacteriales</taxon>
        <taxon>Weeksellaceae</taxon>
        <taxon>Elizabethkingia</taxon>
    </lineage>
</organism>
<dbReference type="EMBL" id="MPOG01000004">
    <property type="protein sequence ID" value="OOH97505.1"/>
    <property type="molecule type" value="Genomic_DNA"/>
</dbReference>
<dbReference type="AlphaFoldDB" id="A0A1V3U5A6"/>
<gene>
    <name evidence="1" type="ORF">BMF97_04110</name>
</gene>